<reference evidence="3 4" key="1">
    <citation type="submission" date="2019-07" db="EMBL/GenBank/DDBJ databases">
        <title>Whole genome shotgun sequence of Chitinophaga cymbidii NBRC 109752.</title>
        <authorList>
            <person name="Hosoyama A."/>
            <person name="Uohara A."/>
            <person name="Ohji S."/>
            <person name="Ichikawa N."/>
        </authorList>
    </citation>
    <scope>NUCLEOTIDE SEQUENCE [LARGE SCALE GENOMIC DNA]</scope>
    <source>
        <strain evidence="3 4">NBRC 109752</strain>
    </source>
</reference>
<evidence type="ECO:0000313" key="4">
    <source>
        <dbReference type="Proteomes" id="UP000321436"/>
    </source>
</evidence>
<evidence type="ECO:0000313" key="3">
    <source>
        <dbReference type="EMBL" id="GEP94052.1"/>
    </source>
</evidence>
<accession>A0A512RED9</accession>
<evidence type="ECO:0000256" key="1">
    <source>
        <dbReference type="SAM" id="Phobius"/>
    </source>
</evidence>
<comment type="caution">
    <text evidence="3">The sequence shown here is derived from an EMBL/GenBank/DDBJ whole genome shotgun (WGS) entry which is preliminary data.</text>
</comment>
<dbReference type="Pfam" id="PF09822">
    <property type="entry name" value="ABC_transp_aux"/>
    <property type="match status" value="1"/>
</dbReference>
<keyword evidence="1" id="KW-1133">Transmembrane helix</keyword>
<name>A0A512RED9_9BACT</name>
<keyword evidence="1" id="KW-0812">Transmembrane</keyword>
<dbReference type="AlphaFoldDB" id="A0A512RED9"/>
<feature type="transmembrane region" description="Helical" evidence="1">
    <location>
        <begin position="20"/>
        <end position="41"/>
    </location>
</feature>
<feature type="transmembrane region" description="Helical" evidence="1">
    <location>
        <begin position="766"/>
        <end position="784"/>
    </location>
</feature>
<proteinExistence type="predicted"/>
<feature type="domain" description="ABC-type uncharacterised transport system" evidence="2">
    <location>
        <begin position="466"/>
        <end position="719"/>
    </location>
</feature>
<dbReference type="Pfam" id="PF12679">
    <property type="entry name" value="ABC2_membrane_2"/>
    <property type="match status" value="1"/>
</dbReference>
<keyword evidence="4" id="KW-1185">Reference proteome</keyword>
<feature type="transmembrane region" description="Helical" evidence="1">
    <location>
        <begin position="265"/>
        <end position="285"/>
    </location>
</feature>
<dbReference type="GO" id="GO:0005886">
    <property type="term" value="C:plasma membrane"/>
    <property type="evidence" value="ECO:0007669"/>
    <property type="project" value="UniProtKB-SubCell"/>
</dbReference>
<organism evidence="3 4">
    <name type="scientific">Chitinophaga cymbidii</name>
    <dbReference type="NCBI Taxonomy" id="1096750"/>
    <lineage>
        <taxon>Bacteria</taxon>
        <taxon>Pseudomonadati</taxon>
        <taxon>Bacteroidota</taxon>
        <taxon>Chitinophagia</taxon>
        <taxon>Chitinophagales</taxon>
        <taxon>Chitinophagaceae</taxon>
        <taxon>Chitinophaga</taxon>
    </lineage>
</organism>
<feature type="transmembrane region" description="Helical" evidence="1">
    <location>
        <begin position="229"/>
        <end position="253"/>
    </location>
</feature>
<feature type="transmembrane region" description="Helical" evidence="1">
    <location>
        <begin position="186"/>
        <end position="209"/>
    </location>
</feature>
<sequence length="789" mass="89461">MNIIFKITKNELRNLFYSPVAWFLLIVFLVQCSIVFTSLLYPVAHAQDIYRESNPNFRNWGELNSFTRMLFVEQGALFTHILRNLYLFVPLLTMGLVSREINNGTIKLLYSSPVTIRQIVLGKYLAVVAYNLLLLCTLGIFVTTAALTVNTIEYGLLMSATLGFFLLICAYSAIGLFMSSLTTYQIVSAISTFTIILVLSYIGGLWQQYDFIRDLTWFLSLVGRTDKMLVGLITTKDVIYFLVVIFMFVGFTLIRLKSGRASKPWYARATEYLTVLAIALAVGYISSRPRFTGYLDTTSNQINTIHPRIQKVIKELGDEPLEVTLYGNLLDDAAPRAFPDQRNVYLDYLWEKYVRFKPDIKFRYKYYYDYDESIQGPSLFRRFPNKTLKQIAERMADMYGVDLSDFMPPEEMKQLLDLRPENLRTIMQLKYKGQTQFLRTFPDTEFWPDETNVSAVLKRLLQAKIPKVVYITGNLERSIYKSGEREYESMTSDKRNRASLINIGFDIDTVSLDHQDIPADASIVVLADPKRDLSPVVVEKIRTYISNGGNMLLLGELKKQHVLNPVLQTLGVQLLPGTIVQPSENEMPHMATPILTGAGINLSDDNLLWAVRKLRNQKKADPALELFGTDTITALMPGVTGISHTPDSGFTMQPLALTLESQGWLKMGPLVTDSAAPVFTPAEGDIKGNFPTAIQLTRKLSGKEQRIVVCGDADFASNLRKYVSYFTISMYSWLDENRFPIYTPRSGHQDNLLTISGKSAAVLKIVYVWVIPGILALFATILLIRRKRK</sequence>
<dbReference type="InterPro" id="IPR019196">
    <property type="entry name" value="ABC_transp_unknown"/>
</dbReference>
<gene>
    <name evidence="3" type="ORF">CCY01nite_03120</name>
</gene>
<dbReference type="EMBL" id="BKAU01000001">
    <property type="protein sequence ID" value="GEP94052.1"/>
    <property type="molecule type" value="Genomic_DNA"/>
</dbReference>
<protein>
    <recommendedName>
        <fullName evidence="2">ABC-type uncharacterized transport system domain-containing protein</fullName>
    </recommendedName>
</protein>
<feature type="transmembrane region" description="Helical" evidence="1">
    <location>
        <begin position="124"/>
        <end position="148"/>
    </location>
</feature>
<dbReference type="RefSeq" id="WP_146857549.1">
    <property type="nucleotide sequence ID" value="NZ_BKAU01000001.1"/>
</dbReference>
<feature type="transmembrane region" description="Helical" evidence="1">
    <location>
        <begin position="154"/>
        <end position="174"/>
    </location>
</feature>
<dbReference type="Proteomes" id="UP000321436">
    <property type="component" value="Unassembled WGS sequence"/>
</dbReference>
<dbReference type="PANTHER" id="PTHR43471">
    <property type="entry name" value="ABC TRANSPORTER PERMEASE"/>
    <property type="match status" value="1"/>
</dbReference>
<dbReference type="OrthoDB" id="609779at2"/>
<keyword evidence="1" id="KW-0472">Membrane</keyword>
<dbReference type="GO" id="GO:0140359">
    <property type="term" value="F:ABC-type transporter activity"/>
    <property type="evidence" value="ECO:0007669"/>
    <property type="project" value="InterPro"/>
</dbReference>
<evidence type="ECO:0000259" key="2">
    <source>
        <dbReference type="Pfam" id="PF09822"/>
    </source>
</evidence>